<evidence type="ECO:0000313" key="3">
    <source>
        <dbReference type="EMBL" id="SYW75450.1"/>
    </source>
</evidence>
<feature type="compositionally biased region" description="Polar residues" evidence="1">
    <location>
        <begin position="1"/>
        <end position="14"/>
    </location>
</feature>
<reference evidence="4" key="2">
    <citation type="submission" date="2016-04" db="EMBL/GenBank/DDBJ databases">
        <authorList>
            <person name="Guldener U."/>
            <person name="Guldener U."/>
        </authorList>
    </citation>
    <scope>NUCLEOTIDE SEQUENCE [LARGE SCALE GENOMIC DNA]</scope>
    <source>
        <strain evidence="4">UB2112</strain>
    </source>
</reference>
<protein>
    <submittedName>
        <fullName evidence="2">Uncharacterized protein</fullName>
    </submittedName>
</protein>
<dbReference type="EMBL" id="LT558117">
    <property type="protein sequence ID" value="SAM61658.1"/>
    <property type="molecule type" value="Genomic_DNA"/>
</dbReference>
<reference evidence="3" key="3">
    <citation type="submission" date="2018-08" db="EMBL/GenBank/DDBJ databases">
        <authorList>
            <person name="Guldener U."/>
        </authorList>
    </citation>
    <scope>NUCLEOTIDE SEQUENCE</scope>
    <source>
        <strain evidence="3">UB2</strain>
    </source>
</reference>
<gene>
    <name evidence="3" type="ORF">UBRO2_00684</name>
    <name evidence="2" type="ORF">UBRO_20138</name>
</gene>
<feature type="compositionally biased region" description="Basic and acidic residues" evidence="1">
    <location>
        <begin position="51"/>
        <end position="61"/>
    </location>
</feature>
<organism evidence="2 4">
    <name type="scientific">Ustilago bromivora</name>
    <dbReference type="NCBI Taxonomy" id="307758"/>
    <lineage>
        <taxon>Eukaryota</taxon>
        <taxon>Fungi</taxon>
        <taxon>Dikarya</taxon>
        <taxon>Basidiomycota</taxon>
        <taxon>Ustilaginomycotina</taxon>
        <taxon>Ustilaginomycetes</taxon>
        <taxon>Ustilaginales</taxon>
        <taxon>Ustilaginaceae</taxon>
        <taxon>Ustilago</taxon>
    </lineage>
</organism>
<dbReference type="PANTHER" id="PTHR40462:SF1">
    <property type="entry name" value="EXPRESSED PROTEIN"/>
    <property type="match status" value="1"/>
</dbReference>
<accession>A0A1K0FVK5</accession>
<evidence type="ECO:0000313" key="2">
    <source>
        <dbReference type="EMBL" id="SAM61658.1"/>
    </source>
</evidence>
<sequence length="61" mass="6341">MSAPGQNTGAPQQDTLDKAVAFGSKKAGHEQNAGTVEKVSDGIRSGFKKLTGKDAPIKDKQ</sequence>
<proteinExistence type="predicted"/>
<dbReference type="OrthoDB" id="3050608at2759"/>
<dbReference type="PANTHER" id="PTHR40462">
    <property type="entry name" value="CHROMOSOME 1, WHOLE GENOME SHOTGUN SEQUENCE"/>
    <property type="match status" value="1"/>
</dbReference>
<keyword evidence="5" id="KW-1185">Reference proteome</keyword>
<reference evidence="2" key="1">
    <citation type="submission" date="2016-04" db="EMBL/GenBank/DDBJ databases">
        <authorList>
            <person name="Evans L.H."/>
            <person name="Alamgir A."/>
            <person name="Owens N."/>
            <person name="Weber N.D."/>
            <person name="Virtaneva K."/>
            <person name="Barbian K."/>
            <person name="Babar A."/>
            <person name="Rosenke K."/>
        </authorList>
    </citation>
    <scope>NUCLEOTIDE SEQUENCE</scope>
    <source>
        <strain evidence="2">UB2112</strain>
    </source>
</reference>
<name>A0A1K0FVK5_9BASI</name>
<dbReference type="EMBL" id="ULHB01000007">
    <property type="protein sequence ID" value="SYW75450.1"/>
    <property type="molecule type" value="Genomic_DNA"/>
</dbReference>
<evidence type="ECO:0000256" key="1">
    <source>
        <dbReference type="SAM" id="MobiDB-lite"/>
    </source>
</evidence>
<dbReference type="Proteomes" id="UP000179920">
    <property type="component" value="Chromosome I"/>
</dbReference>
<dbReference type="AlphaFoldDB" id="A0A1K0FVK5"/>
<evidence type="ECO:0000313" key="5">
    <source>
        <dbReference type="Proteomes" id="UP000658997"/>
    </source>
</evidence>
<feature type="region of interest" description="Disordered" evidence="1">
    <location>
        <begin position="1"/>
        <end position="61"/>
    </location>
</feature>
<dbReference type="Proteomes" id="UP000658997">
    <property type="component" value="Unassembled WGS sequence"/>
</dbReference>
<evidence type="ECO:0000313" key="4">
    <source>
        <dbReference type="Proteomes" id="UP000179920"/>
    </source>
</evidence>